<dbReference type="SUPFAM" id="SSF52540">
    <property type="entry name" value="P-loop containing nucleoside triphosphate hydrolases"/>
    <property type="match status" value="1"/>
</dbReference>
<dbReference type="Pfam" id="PF00580">
    <property type="entry name" value="UvrD-helicase"/>
    <property type="match status" value="1"/>
</dbReference>
<dbReference type="InterPro" id="IPR014016">
    <property type="entry name" value="UvrD-like_ATP-bd"/>
</dbReference>
<keyword evidence="3 12" id="KW-0378">Hydrolase</keyword>
<accession>A0ABQ1L6H8</accession>
<evidence type="ECO:0000256" key="12">
    <source>
        <dbReference type="PROSITE-ProRule" id="PRU00560"/>
    </source>
</evidence>
<name>A0ABQ1L6H8_9BACT</name>
<reference evidence="15" key="1">
    <citation type="journal article" date="2019" name="Int. J. Syst. Evol. Microbiol.">
        <title>The Global Catalogue of Microorganisms (GCM) 10K type strain sequencing project: providing services to taxonomists for standard genome sequencing and annotation.</title>
        <authorList>
            <consortium name="The Broad Institute Genomics Platform"/>
            <consortium name="The Broad Institute Genome Sequencing Center for Infectious Disease"/>
            <person name="Wu L."/>
            <person name="Ma J."/>
        </authorList>
    </citation>
    <scope>NUCLEOTIDE SEQUENCE [LARGE SCALE GENOMIC DNA]</scope>
    <source>
        <strain evidence="15">CGMCC 1.10832</strain>
    </source>
</reference>
<keyword evidence="4 12" id="KW-0347">Helicase</keyword>
<comment type="similarity">
    <text evidence="1">Belongs to the helicase family. UvrD subfamily.</text>
</comment>
<keyword evidence="7" id="KW-0413">Isomerase</keyword>
<dbReference type="PANTHER" id="PTHR11070:SF2">
    <property type="entry name" value="ATP-DEPENDENT DNA HELICASE SRS2"/>
    <property type="match status" value="1"/>
</dbReference>
<evidence type="ECO:0000256" key="3">
    <source>
        <dbReference type="ARBA" id="ARBA00022801"/>
    </source>
</evidence>
<evidence type="ECO:0000256" key="10">
    <source>
        <dbReference type="ARBA" id="ARBA00034923"/>
    </source>
</evidence>
<evidence type="ECO:0000256" key="7">
    <source>
        <dbReference type="ARBA" id="ARBA00023235"/>
    </source>
</evidence>
<feature type="domain" description="UvrD-like helicase ATP-binding" evidence="13">
    <location>
        <begin position="2"/>
        <end position="289"/>
    </location>
</feature>
<dbReference type="InterPro" id="IPR000212">
    <property type="entry name" value="DNA_helicase_UvrD/REP"/>
</dbReference>
<dbReference type="EMBL" id="BMEC01000001">
    <property type="protein sequence ID" value="GGC20166.1"/>
    <property type="molecule type" value="Genomic_DNA"/>
</dbReference>
<evidence type="ECO:0000313" key="15">
    <source>
        <dbReference type="Proteomes" id="UP000636010"/>
    </source>
</evidence>
<dbReference type="InterPro" id="IPR014017">
    <property type="entry name" value="DNA_helicase_UvrD-like_C"/>
</dbReference>
<comment type="catalytic activity">
    <reaction evidence="8">
        <text>Couples ATP hydrolysis with the unwinding of duplex DNA by translocating in the 3'-5' direction.</text>
        <dbReference type="EC" id="5.6.2.4"/>
    </reaction>
</comment>
<evidence type="ECO:0000259" key="13">
    <source>
        <dbReference type="PROSITE" id="PS51198"/>
    </source>
</evidence>
<dbReference type="InterPro" id="IPR027417">
    <property type="entry name" value="P-loop_NTPase"/>
</dbReference>
<evidence type="ECO:0000256" key="5">
    <source>
        <dbReference type="ARBA" id="ARBA00022840"/>
    </source>
</evidence>
<dbReference type="PANTHER" id="PTHR11070">
    <property type="entry name" value="UVRD / RECB / PCRA DNA HELICASE FAMILY MEMBER"/>
    <property type="match status" value="1"/>
</dbReference>
<dbReference type="RefSeq" id="WP_188459904.1">
    <property type="nucleotide sequence ID" value="NZ_BAABHU010000001.1"/>
</dbReference>
<evidence type="ECO:0000313" key="14">
    <source>
        <dbReference type="EMBL" id="GGC20166.1"/>
    </source>
</evidence>
<comment type="caution">
    <text evidence="14">The sequence shown here is derived from an EMBL/GenBank/DDBJ whole genome shotgun (WGS) entry which is preliminary data.</text>
</comment>
<dbReference type="EC" id="5.6.2.4" evidence="9"/>
<dbReference type="Gene3D" id="3.40.50.300">
    <property type="entry name" value="P-loop containing nucleotide triphosphate hydrolases"/>
    <property type="match status" value="2"/>
</dbReference>
<evidence type="ECO:0000256" key="2">
    <source>
        <dbReference type="ARBA" id="ARBA00022741"/>
    </source>
</evidence>
<dbReference type="InterPro" id="IPR013986">
    <property type="entry name" value="DExx_box_DNA_helicase_dom_sf"/>
</dbReference>
<keyword evidence="15" id="KW-1185">Reference proteome</keyword>
<comment type="catalytic activity">
    <reaction evidence="11">
        <text>ATP + H2O = ADP + phosphate + H(+)</text>
        <dbReference type="Rhea" id="RHEA:13065"/>
        <dbReference type="ChEBI" id="CHEBI:15377"/>
        <dbReference type="ChEBI" id="CHEBI:15378"/>
        <dbReference type="ChEBI" id="CHEBI:30616"/>
        <dbReference type="ChEBI" id="CHEBI:43474"/>
        <dbReference type="ChEBI" id="CHEBI:456216"/>
        <dbReference type="EC" id="5.6.2.4"/>
    </reaction>
</comment>
<dbReference type="PROSITE" id="PS51198">
    <property type="entry name" value="UVRD_HELICASE_ATP_BIND"/>
    <property type="match status" value="1"/>
</dbReference>
<keyword evidence="6" id="KW-0238">DNA-binding</keyword>
<dbReference type="Proteomes" id="UP000636010">
    <property type="component" value="Unassembled WGS sequence"/>
</dbReference>
<evidence type="ECO:0000256" key="6">
    <source>
        <dbReference type="ARBA" id="ARBA00023125"/>
    </source>
</evidence>
<gene>
    <name evidence="14" type="ORF">GCM10011506_01620</name>
</gene>
<proteinExistence type="inferred from homology"/>
<sequence>MEFEINPQRQAYLDARSKIVLNACPGSGKTTAIARKLMLLQDEYKTTLSRFSGIACLSFTNTAKDEISNKYTELSGDYLGFPHKVSTIDSFINHYITLPYYYLFVKNAKRPKILDEPGFLNDAWKGRFQFKARNNQLICFAYPPSSIRFESDGTFSSNGYKPSADKVAPDVFKNYCIALKKWQVQIGLITTSDSAFIALSLLRNQPKIGNWLALRFPHIIVDEAQDNSAVQHALFDRLVELGLVNLEFIGDPYQSLYQWRDADPGLFITKYADAENWQGLDLTDNRRSPQRIIDCFSILRKEGDPAINTACSTDMKLPVMIYRYNETNSPLIVQHFDQRCMENGLVDNQIVVRGNALKNQMLGKSADQVPWKSDLPYRIIDAKHKFEGNEIKAAIKAIRSIVVVLIGRGKEMTDIKELEQELKTDNQFNARLLNLLHDLPSFDQTISDWTTSTQTFLKERLELTESVNFEQKERSFKGKFDKAILNEPLKDHFKKSYSESRIPITTVHQVKGKSLDSILVFFNEKKHKDNITFSDIESSGQAFPSEKQRIIYVALSRPKHLLAMAFPECISEDELKAKFGDTINIVNSEELEN</sequence>
<organism evidence="14 15">
    <name type="scientific">Marivirga lumbricoides</name>
    <dbReference type="NCBI Taxonomy" id="1046115"/>
    <lineage>
        <taxon>Bacteria</taxon>
        <taxon>Pseudomonadati</taxon>
        <taxon>Bacteroidota</taxon>
        <taxon>Cytophagia</taxon>
        <taxon>Cytophagales</taxon>
        <taxon>Marivirgaceae</taxon>
        <taxon>Marivirga</taxon>
    </lineage>
</organism>
<keyword evidence="5 12" id="KW-0067">ATP-binding</keyword>
<keyword evidence="2 12" id="KW-0547">Nucleotide-binding</keyword>
<evidence type="ECO:0000256" key="9">
    <source>
        <dbReference type="ARBA" id="ARBA00034808"/>
    </source>
</evidence>
<evidence type="ECO:0000256" key="11">
    <source>
        <dbReference type="ARBA" id="ARBA00048988"/>
    </source>
</evidence>
<dbReference type="Gene3D" id="1.10.10.160">
    <property type="match status" value="1"/>
</dbReference>
<dbReference type="Pfam" id="PF13361">
    <property type="entry name" value="UvrD_C"/>
    <property type="match status" value="1"/>
</dbReference>
<evidence type="ECO:0000256" key="8">
    <source>
        <dbReference type="ARBA" id="ARBA00034617"/>
    </source>
</evidence>
<evidence type="ECO:0000256" key="4">
    <source>
        <dbReference type="ARBA" id="ARBA00022806"/>
    </source>
</evidence>
<protein>
    <recommendedName>
        <fullName evidence="9">DNA 3'-5' helicase</fullName>
        <ecNumber evidence="9">5.6.2.4</ecNumber>
    </recommendedName>
    <alternativeName>
        <fullName evidence="10">DNA 3'-5' helicase II</fullName>
    </alternativeName>
</protein>
<evidence type="ECO:0000256" key="1">
    <source>
        <dbReference type="ARBA" id="ARBA00009922"/>
    </source>
</evidence>
<feature type="binding site" evidence="12">
    <location>
        <begin position="23"/>
        <end position="30"/>
    </location>
    <ligand>
        <name>ATP</name>
        <dbReference type="ChEBI" id="CHEBI:30616"/>
    </ligand>
</feature>